<accession>A0ABS2SS51</accession>
<organism evidence="12 13">
    <name type="scientific">Shouchella xiaoxiensis</name>
    <dbReference type="NCBI Taxonomy" id="766895"/>
    <lineage>
        <taxon>Bacteria</taxon>
        <taxon>Bacillati</taxon>
        <taxon>Bacillota</taxon>
        <taxon>Bacilli</taxon>
        <taxon>Bacillales</taxon>
        <taxon>Bacillaceae</taxon>
        <taxon>Shouchella</taxon>
    </lineage>
</organism>
<dbReference type="CDD" id="cd01170">
    <property type="entry name" value="THZ_kinase"/>
    <property type="match status" value="1"/>
</dbReference>
<evidence type="ECO:0000256" key="4">
    <source>
        <dbReference type="ARBA" id="ARBA00022679"/>
    </source>
</evidence>
<comment type="caution">
    <text evidence="12">The sequence shown here is derived from an EMBL/GenBank/DDBJ whole genome shotgun (WGS) entry which is preliminary data.</text>
</comment>
<feature type="binding site" evidence="11">
    <location>
        <position position="157"/>
    </location>
    <ligand>
        <name>ATP</name>
        <dbReference type="ChEBI" id="CHEBI:30616"/>
    </ligand>
</feature>
<dbReference type="HAMAP" id="MF_00228">
    <property type="entry name" value="Thz_kinase"/>
    <property type="match status" value="1"/>
</dbReference>
<name>A0ABS2SS51_9BACI</name>
<dbReference type="NCBIfam" id="NF006830">
    <property type="entry name" value="PRK09355.1"/>
    <property type="match status" value="1"/>
</dbReference>
<evidence type="ECO:0000256" key="10">
    <source>
        <dbReference type="ARBA" id="ARBA00022977"/>
    </source>
</evidence>
<feature type="binding site" evidence="11">
    <location>
        <position position="184"/>
    </location>
    <ligand>
        <name>substrate</name>
    </ligand>
</feature>
<dbReference type="SUPFAM" id="SSF53613">
    <property type="entry name" value="Ribokinase-like"/>
    <property type="match status" value="1"/>
</dbReference>
<comment type="similarity">
    <text evidence="11">Belongs to the Thz kinase family.</text>
</comment>
<dbReference type="InterPro" id="IPR029056">
    <property type="entry name" value="Ribokinase-like"/>
</dbReference>
<dbReference type="EMBL" id="JAFBCV010000004">
    <property type="protein sequence ID" value="MBM7838326.1"/>
    <property type="molecule type" value="Genomic_DNA"/>
</dbReference>
<evidence type="ECO:0000256" key="6">
    <source>
        <dbReference type="ARBA" id="ARBA00022741"/>
    </source>
</evidence>
<evidence type="ECO:0000313" key="12">
    <source>
        <dbReference type="EMBL" id="MBM7838326.1"/>
    </source>
</evidence>
<feature type="binding site" evidence="11">
    <location>
        <position position="36"/>
    </location>
    <ligand>
        <name>substrate</name>
    </ligand>
</feature>
<evidence type="ECO:0000256" key="9">
    <source>
        <dbReference type="ARBA" id="ARBA00022842"/>
    </source>
</evidence>
<comment type="catalytic activity">
    <reaction evidence="1 11">
        <text>5-(2-hydroxyethyl)-4-methylthiazole + ATP = 4-methyl-5-(2-phosphooxyethyl)-thiazole + ADP + H(+)</text>
        <dbReference type="Rhea" id="RHEA:24212"/>
        <dbReference type="ChEBI" id="CHEBI:15378"/>
        <dbReference type="ChEBI" id="CHEBI:17957"/>
        <dbReference type="ChEBI" id="CHEBI:30616"/>
        <dbReference type="ChEBI" id="CHEBI:58296"/>
        <dbReference type="ChEBI" id="CHEBI:456216"/>
        <dbReference type="EC" id="2.7.1.50"/>
    </reaction>
</comment>
<feature type="binding site" evidence="11">
    <location>
        <position position="112"/>
    </location>
    <ligand>
        <name>ATP</name>
        <dbReference type="ChEBI" id="CHEBI:30616"/>
    </ligand>
</feature>
<sequence>MKTIKQENPLIHCMTNMVVTNFTANGLLAIGASPVMAYSKEETADMASAADGLLLNIGTPSEAVIESMIIAGRAANAQGTPVILDPVGAGATPFRNHIIRKILDEVNVALIRGNAGEIAAILGEVGTVKGVDAQIKTDPIQLAIKAAKQLNCVIVVTGATDVISDGMRTVTVKNGHPWLTRVVGTGCLLGGVICAYSAVKSESLIDAATEALVFYGVAAERAFTKTQTQGIASFQIQFINELSQLTEDEAALFKQVEEIELEEKEK</sequence>
<gene>
    <name evidence="11" type="primary">thiM</name>
    <name evidence="12" type="ORF">JOC54_001582</name>
</gene>
<dbReference type="Gene3D" id="3.40.1190.20">
    <property type="match status" value="1"/>
</dbReference>
<proteinExistence type="inferred from homology"/>
<comment type="pathway">
    <text evidence="3 11">Cofactor biosynthesis; thiamine diphosphate biosynthesis; 4-methyl-5-(2-phosphoethyl)-thiazole from 5-(2-hydroxyethyl)-4-methylthiazole: step 1/1.</text>
</comment>
<keyword evidence="6 11" id="KW-0547">Nucleotide-binding</keyword>
<evidence type="ECO:0000256" key="1">
    <source>
        <dbReference type="ARBA" id="ARBA00001771"/>
    </source>
</evidence>
<evidence type="ECO:0000256" key="8">
    <source>
        <dbReference type="ARBA" id="ARBA00022840"/>
    </source>
</evidence>
<keyword evidence="13" id="KW-1185">Reference proteome</keyword>
<dbReference type="GO" id="GO:0004417">
    <property type="term" value="F:hydroxyethylthiazole kinase activity"/>
    <property type="evidence" value="ECO:0007669"/>
    <property type="project" value="UniProtKB-EC"/>
</dbReference>
<keyword evidence="4 11" id="KW-0808">Transferase</keyword>
<evidence type="ECO:0000256" key="2">
    <source>
        <dbReference type="ARBA" id="ARBA00001946"/>
    </source>
</evidence>
<dbReference type="Pfam" id="PF02110">
    <property type="entry name" value="HK"/>
    <property type="match status" value="1"/>
</dbReference>
<keyword evidence="10 11" id="KW-0784">Thiamine biosynthesis</keyword>
<dbReference type="Proteomes" id="UP001179280">
    <property type="component" value="Unassembled WGS sequence"/>
</dbReference>
<reference evidence="12" key="1">
    <citation type="submission" date="2021-01" db="EMBL/GenBank/DDBJ databases">
        <title>Genomic Encyclopedia of Type Strains, Phase IV (KMG-IV): sequencing the most valuable type-strain genomes for metagenomic binning, comparative biology and taxonomic classification.</title>
        <authorList>
            <person name="Goeker M."/>
        </authorList>
    </citation>
    <scope>NUCLEOTIDE SEQUENCE</scope>
    <source>
        <strain evidence="12">DSM 21943</strain>
    </source>
</reference>
<dbReference type="InterPro" id="IPR000417">
    <property type="entry name" value="Hyethyz_kinase"/>
</dbReference>
<dbReference type="NCBIfam" id="TIGR00694">
    <property type="entry name" value="thiM"/>
    <property type="match status" value="1"/>
</dbReference>
<evidence type="ECO:0000256" key="11">
    <source>
        <dbReference type="HAMAP-Rule" id="MF_00228"/>
    </source>
</evidence>
<dbReference type="EC" id="2.7.1.50" evidence="11"/>
<evidence type="ECO:0000256" key="7">
    <source>
        <dbReference type="ARBA" id="ARBA00022777"/>
    </source>
</evidence>
<keyword evidence="5 11" id="KW-0479">Metal-binding</keyword>
<keyword evidence="8 11" id="KW-0067">ATP-binding</keyword>
<keyword evidence="7 11" id="KW-0418">Kinase</keyword>
<dbReference type="PRINTS" id="PR01099">
    <property type="entry name" value="HYETHTZKNASE"/>
</dbReference>
<keyword evidence="9 11" id="KW-0460">Magnesium</keyword>
<evidence type="ECO:0000313" key="13">
    <source>
        <dbReference type="Proteomes" id="UP001179280"/>
    </source>
</evidence>
<protein>
    <recommendedName>
        <fullName evidence="11">Hydroxyethylthiazole kinase</fullName>
        <ecNumber evidence="11">2.7.1.50</ecNumber>
    </recommendedName>
    <alternativeName>
        <fullName evidence="11">4-methyl-5-beta-hydroxyethylthiazole kinase</fullName>
        <shortName evidence="11">TH kinase</shortName>
        <shortName evidence="11">Thz kinase</shortName>
    </alternativeName>
</protein>
<comment type="function">
    <text evidence="11">Catalyzes the phosphorylation of the hydroxyl group of 4-methyl-5-beta-hydroxyethylthiazole (THZ).</text>
</comment>
<evidence type="ECO:0000256" key="3">
    <source>
        <dbReference type="ARBA" id="ARBA00004868"/>
    </source>
</evidence>
<comment type="cofactor">
    <cofactor evidence="2 11">
        <name>Mg(2+)</name>
        <dbReference type="ChEBI" id="CHEBI:18420"/>
    </cofactor>
</comment>
<evidence type="ECO:0000256" key="5">
    <source>
        <dbReference type="ARBA" id="ARBA00022723"/>
    </source>
</evidence>
<dbReference type="PIRSF" id="PIRSF000513">
    <property type="entry name" value="Thz_kinase"/>
    <property type="match status" value="1"/>
</dbReference>